<gene>
    <name evidence="1" type="ORF">C1G86_1161</name>
</gene>
<dbReference type="Proteomes" id="UP000248786">
    <property type="component" value="Unassembled WGS sequence"/>
</dbReference>
<reference evidence="1 2" key="1">
    <citation type="submission" date="2018-05" db="EMBL/GenBank/DDBJ databases">
        <title>Draft genome sequences of Dehalococcoides mccartyi strains RC and KS.</title>
        <authorList>
            <person name="Higgins S.A."/>
            <person name="Padilla-Crespo E."/>
            <person name="Loeffler F.E."/>
        </authorList>
    </citation>
    <scope>NUCLEOTIDE SEQUENCE [LARGE SCALE GENOMIC DNA]</scope>
    <source>
        <strain evidence="1 2">KS</strain>
    </source>
</reference>
<dbReference type="AlphaFoldDB" id="A0A328ENR2"/>
<protein>
    <submittedName>
        <fullName evidence="1">Uncharacterized protein</fullName>
    </submittedName>
</protein>
<proteinExistence type="predicted"/>
<accession>A0A328ENR2</accession>
<dbReference type="EMBL" id="QGLD01000011">
    <property type="protein sequence ID" value="RAL70274.1"/>
    <property type="molecule type" value="Genomic_DNA"/>
</dbReference>
<name>A0A328ENR2_9CHLR</name>
<organism evidence="1 2">
    <name type="scientific">Dehalococcoides mccartyi</name>
    <dbReference type="NCBI Taxonomy" id="61435"/>
    <lineage>
        <taxon>Bacteria</taxon>
        <taxon>Bacillati</taxon>
        <taxon>Chloroflexota</taxon>
        <taxon>Dehalococcoidia</taxon>
        <taxon>Dehalococcoidales</taxon>
        <taxon>Dehalococcoidaceae</taxon>
        <taxon>Dehalococcoides</taxon>
    </lineage>
</organism>
<evidence type="ECO:0000313" key="2">
    <source>
        <dbReference type="Proteomes" id="UP000248786"/>
    </source>
</evidence>
<comment type="caution">
    <text evidence="1">The sequence shown here is derived from an EMBL/GenBank/DDBJ whole genome shotgun (WGS) entry which is preliminary data.</text>
</comment>
<evidence type="ECO:0000313" key="1">
    <source>
        <dbReference type="EMBL" id="RAL70274.1"/>
    </source>
</evidence>
<sequence length="61" mass="6704">MRVMPSTACILEVINSPISARVSCSTTAIISYGPVTASMLCIPETSSGWRLFSWPEQERLQ</sequence>